<dbReference type="PANTHER" id="PTHR43547:SF2">
    <property type="entry name" value="HYBRID SIGNAL TRANSDUCTION HISTIDINE KINASE C"/>
    <property type="match status" value="1"/>
</dbReference>
<dbReference type="InterPro" id="IPR003661">
    <property type="entry name" value="HisK_dim/P_dom"/>
</dbReference>
<dbReference type="InterPro" id="IPR005467">
    <property type="entry name" value="His_kinase_dom"/>
</dbReference>
<sequence>MDFKVNQNPIGQVAPIPDNEMDRLLAISSLDIDYTEQQRSFNELVKLAAIVAGTSISLVNIIDSITQWTVSGYGMETEQTMREDSVCQYTIMGAGPFEIKDLSADARFSDKPYVNGDPNVRYYYGIPLNIGEGMNVGALCVMDQQTKVLDPEKIELLNIIANEIVGRLKMIQVVEGLKTKLLESYQNQRKVAHDIRGPLGGIVGLASIIEDQGQDNRIEEVLEFINLIHKSGNSLLDLADEILGSEKGGRAAKIGTESNAFNLLIFKDKLEKLYLPQAVSKKIRFDIVVSPNTETVPFSKNKLLQIAGNVISNSMKFTPLGGRITVNLDLFFAGTGKSLSIEIKDTGVGLTESEIKAILDGDAVSKKGTAGELGYGYGLALVKHLVESLNGFLTITSEPGNGTTFTIRLPIR</sequence>
<dbReference type="PRINTS" id="PR00344">
    <property type="entry name" value="BCTRLSENSOR"/>
</dbReference>
<dbReference type="EC" id="2.7.13.3" evidence="2"/>
<proteinExistence type="predicted"/>
<keyword evidence="5" id="KW-0808">Transferase</keyword>
<name>A0A916JE59_9BACT</name>
<dbReference type="SMART" id="SM00387">
    <property type="entry name" value="HATPase_c"/>
    <property type="match status" value="1"/>
</dbReference>
<keyword evidence="5" id="KW-0418">Kinase</keyword>
<dbReference type="InterPro" id="IPR003594">
    <property type="entry name" value="HATPase_dom"/>
</dbReference>
<accession>A0A916JE59</accession>
<dbReference type="CDD" id="cd00082">
    <property type="entry name" value="HisKA"/>
    <property type="match status" value="1"/>
</dbReference>
<organism evidence="5 6">
    <name type="scientific">Dyadobacter helix</name>
    <dbReference type="NCBI Taxonomy" id="2822344"/>
    <lineage>
        <taxon>Bacteria</taxon>
        <taxon>Pseudomonadati</taxon>
        <taxon>Bacteroidota</taxon>
        <taxon>Cytophagia</taxon>
        <taxon>Cytophagales</taxon>
        <taxon>Spirosomataceae</taxon>
        <taxon>Dyadobacter</taxon>
    </lineage>
</organism>
<evidence type="ECO:0000256" key="3">
    <source>
        <dbReference type="ARBA" id="ARBA00022553"/>
    </source>
</evidence>
<evidence type="ECO:0000256" key="1">
    <source>
        <dbReference type="ARBA" id="ARBA00000085"/>
    </source>
</evidence>
<dbReference type="Gene3D" id="3.30.450.40">
    <property type="match status" value="1"/>
</dbReference>
<comment type="caution">
    <text evidence="5">The sequence shown here is derived from an EMBL/GenBank/DDBJ whole genome shotgun (WGS) entry which is preliminary data.</text>
</comment>
<keyword evidence="3" id="KW-0597">Phosphoprotein</keyword>
<dbReference type="PANTHER" id="PTHR43547">
    <property type="entry name" value="TWO-COMPONENT HISTIDINE KINASE"/>
    <property type="match status" value="1"/>
</dbReference>
<dbReference type="InterPro" id="IPR036097">
    <property type="entry name" value="HisK_dim/P_sf"/>
</dbReference>
<dbReference type="InterPro" id="IPR003018">
    <property type="entry name" value="GAF"/>
</dbReference>
<evidence type="ECO:0000313" key="5">
    <source>
        <dbReference type="EMBL" id="CAG5003060.1"/>
    </source>
</evidence>
<dbReference type="Pfam" id="PF02518">
    <property type="entry name" value="HATPase_c"/>
    <property type="match status" value="1"/>
</dbReference>
<dbReference type="InterPro" id="IPR004358">
    <property type="entry name" value="Sig_transdc_His_kin-like_C"/>
</dbReference>
<evidence type="ECO:0000259" key="4">
    <source>
        <dbReference type="PROSITE" id="PS50109"/>
    </source>
</evidence>
<dbReference type="GO" id="GO:0000155">
    <property type="term" value="F:phosphorelay sensor kinase activity"/>
    <property type="evidence" value="ECO:0007669"/>
    <property type="project" value="InterPro"/>
</dbReference>
<dbReference type="Proteomes" id="UP000680038">
    <property type="component" value="Unassembled WGS sequence"/>
</dbReference>
<dbReference type="Gene3D" id="1.10.287.130">
    <property type="match status" value="1"/>
</dbReference>
<dbReference type="RefSeq" id="WP_215239588.1">
    <property type="nucleotide sequence ID" value="NZ_CAJRAF010000002.1"/>
</dbReference>
<gene>
    <name evidence="5" type="primary">rcsC_14</name>
    <name evidence="5" type="ORF">DYBT9275_03040</name>
</gene>
<dbReference type="SUPFAM" id="SSF55781">
    <property type="entry name" value="GAF domain-like"/>
    <property type="match status" value="1"/>
</dbReference>
<dbReference type="Gene3D" id="3.30.565.10">
    <property type="entry name" value="Histidine kinase-like ATPase, C-terminal domain"/>
    <property type="match status" value="1"/>
</dbReference>
<dbReference type="AlphaFoldDB" id="A0A916JE59"/>
<dbReference type="Pfam" id="PF01590">
    <property type="entry name" value="GAF"/>
    <property type="match status" value="1"/>
</dbReference>
<comment type="catalytic activity">
    <reaction evidence="1">
        <text>ATP + protein L-histidine = ADP + protein N-phospho-L-histidine.</text>
        <dbReference type="EC" id="2.7.13.3"/>
    </reaction>
</comment>
<protein>
    <recommendedName>
        <fullName evidence="2">histidine kinase</fullName>
        <ecNumber evidence="2">2.7.13.3</ecNumber>
    </recommendedName>
</protein>
<keyword evidence="6" id="KW-1185">Reference proteome</keyword>
<dbReference type="Pfam" id="PF00512">
    <property type="entry name" value="HisKA"/>
    <property type="match status" value="1"/>
</dbReference>
<evidence type="ECO:0000256" key="2">
    <source>
        <dbReference type="ARBA" id="ARBA00012438"/>
    </source>
</evidence>
<dbReference type="SUPFAM" id="SSF47384">
    <property type="entry name" value="Homodimeric domain of signal transducing histidine kinase"/>
    <property type="match status" value="1"/>
</dbReference>
<dbReference type="InterPro" id="IPR036890">
    <property type="entry name" value="HATPase_C_sf"/>
</dbReference>
<evidence type="ECO:0000313" key="6">
    <source>
        <dbReference type="Proteomes" id="UP000680038"/>
    </source>
</evidence>
<dbReference type="InterPro" id="IPR029016">
    <property type="entry name" value="GAF-like_dom_sf"/>
</dbReference>
<reference evidence="5" key="1">
    <citation type="submission" date="2021-04" db="EMBL/GenBank/DDBJ databases">
        <authorList>
            <person name="Rodrigo-Torres L."/>
            <person name="Arahal R. D."/>
            <person name="Lucena T."/>
        </authorList>
    </citation>
    <scope>NUCLEOTIDE SEQUENCE</scope>
    <source>
        <strain evidence="5">CECT 9275</strain>
    </source>
</reference>
<dbReference type="EMBL" id="CAJRAF010000002">
    <property type="protein sequence ID" value="CAG5003060.1"/>
    <property type="molecule type" value="Genomic_DNA"/>
</dbReference>
<dbReference type="SUPFAM" id="SSF55874">
    <property type="entry name" value="ATPase domain of HSP90 chaperone/DNA topoisomerase II/histidine kinase"/>
    <property type="match status" value="1"/>
</dbReference>
<feature type="domain" description="Histidine kinase" evidence="4">
    <location>
        <begin position="190"/>
        <end position="412"/>
    </location>
</feature>
<dbReference type="PROSITE" id="PS50109">
    <property type="entry name" value="HIS_KIN"/>
    <property type="match status" value="1"/>
</dbReference>